<evidence type="ECO:0000313" key="1">
    <source>
        <dbReference type="EMBL" id="KAI4302144.1"/>
    </source>
</evidence>
<protein>
    <submittedName>
        <fullName evidence="1">Uncharacterized protein</fullName>
    </submittedName>
</protein>
<evidence type="ECO:0000313" key="2">
    <source>
        <dbReference type="Proteomes" id="UP001057402"/>
    </source>
</evidence>
<dbReference type="EMBL" id="CM042891">
    <property type="protein sequence ID" value="KAI4302144.1"/>
    <property type="molecule type" value="Genomic_DNA"/>
</dbReference>
<name>A0ACB9KYG3_9MYRT</name>
<organism evidence="1 2">
    <name type="scientific">Melastoma candidum</name>
    <dbReference type="NCBI Taxonomy" id="119954"/>
    <lineage>
        <taxon>Eukaryota</taxon>
        <taxon>Viridiplantae</taxon>
        <taxon>Streptophyta</taxon>
        <taxon>Embryophyta</taxon>
        <taxon>Tracheophyta</taxon>
        <taxon>Spermatophyta</taxon>
        <taxon>Magnoliopsida</taxon>
        <taxon>eudicotyledons</taxon>
        <taxon>Gunneridae</taxon>
        <taxon>Pentapetalae</taxon>
        <taxon>rosids</taxon>
        <taxon>malvids</taxon>
        <taxon>Myrtales</taxon>
        <taxon>Melastomataceae</taxon>
        <taxon>Melastomatoideae</taxon>
        <taxon>Melastomateae</taxon>
        <taxon>Melastoma</taxon>
    </lineage>
</organism>
<keyword evidence="2" id="KW-1185">Reference proteome</keyword>
<reference evidence="2" key="1">
    <citation type="journal article" date="2023" name="Front. Plant Sci.">
        <title>Chromosomal-level genome assembly of Melastoma candidum provides insights into trichome evolution.</title>
        <authorList>
            <person name="Zhong Y."/>
            <person name="Wu W."/>
            <person name="Sun C."/>
            <person name="Zou P."/>
            <person name="Liu Y."/>
            <person name="Dai S."/>
            <person name="Zhou R."/>
        </authorList>
    </citation>
    <scope>NUCLEOTIDE SEQUENCE [LARGE SCALE GENOMIC DNA]</scope>
</reference>
<comment type="caution">
    <text evidence="1">The sequence shown here is derived from an EMBL/GenBank/DDBJ whole genome shotgun (WGS) entry which is preliminary data.</text>
</comment>
<proteinExistence type="predicted"/>
<gene>
    <name evidence="1" type="ORF">MLD38_037928</name>
</gene>
<accession>A0ACB9KYG3</accession>
<dbReference type="Proteomes" id="UP001057402">
    <property type="component" value="Chromosome 12"/>
</dbReference>
<sequence length="113" mass="12233">MSWDQVPGLEDQQRNHLKRLCSKGVLGKNPKENESKPVVFLLGHNGEVSTDGNYLFTAVGRGLGLCPGSLGGGSLGPSREGSARTRRPQSRGSFGICMRLMLGRGGRFTSFRR</sequence>